<dbReference type="Proteomes" id="UP001596099">
    <property type="component" value="Unassembled WGS sequence"/>
</dbReference>
<reference evidence="1 2" key="1">
    <citation type="journal article" date="2019" name="Int. J. Syst. Evol. Microbiol.">
        <title>The Global Catalogue of Microorganisms (GCM) 10K type strain sequencing project: providing services to taxonomists for standard genome sequencing and annotation.</title>
        <authorList>
            <consortium name="The Broad Institute Genomics Platform"/>
            <consortium name="The Broad Institute Genome Sequencing Center for Infectious Disease"/>
            <person name="Wu L."/>
            <person name="Ma J."/>
        </authorList>
    </citation>
    <scope>NUCLEOTIDE SEQUENCE [LARGE SCALE GENOMIC DNA]</scope>
    <source>
        <strain evidence="1 2">CGMCC 1.12543</strain>
    </source>
</reference>
<dbReference type="RefSeq" id="WP_247414207.1">
    <property type="nucleotide sequence ID" value="NZ_JALLGW010000001.1"/>
</dbReference>
<comment type="caution">
    <text evidence="1">The sequence shown here is derived from an EMBL/GenBank/DDBJ whole genome shotgun (WGS) entry which is preliminary data.</text>
</comment>
<sequence length="144" mass="15295">MDVEVTDSELFHERRAGALHSAVFGTVRAWDGVERGTVAGCPAFLVDGSSFAVVSDGGLALSGLSEADSERLRVRWSALTFDPGDRSADEGGITTDGRCVQSDGGRDQWPLVPVGGNDLVLLRPFLRLSYDGARRRSAGARTAD</sequence>
<dbReference type="EMBL" id="JBHSQH010000001">
    <property type="protein sequence ID" value="MFC5971302.1"/>
    <property type="molecule type" value="Genomic_DNA"/>
</dbReference>
<accession>A0ABD5RL12</accession>
<dbReference type="AlphaFoldDB" id="A0ABD5RL12"/>
<evidence type="ECO:0000313" key="2">
    <source>
        <dbReference type="Proteomes" id="UP001596099"/>
    </source>
</evidence>
<evidence type="ECO:0000313" key="1">
    <source>
        <dbReference type="EMBL" id="MFC5971302.1"/>
    </source>
</evidence>
<proteinExistence type="predicted"/>
<gene>
    <name evidence="1" type="ORF">ACFPYI_08180</name>
</gene>
<name>A0ABD5RL12_9EURY</name>
<keyword evidence="2" id="KW-1185">Reference proteome</keyword>
<organism evidence="1 2">
    <name type="scientific">Halomarina salina</name>
    <dbReference type="NCBI Taxonomy" id="1872699"/>
    <lineage>
        <taxon>Archaea</taxon>
        <taxon>Methanobacteriati</taxon>
        <taxon>Methanobacteriota</taxon>
        <taxon>Stenosarchaea group</taxon>
        <taxon>Halobacteria</taxon>
        <taxon>Halobacteriales</taxon>
        <taxon>Natronomonadaceae</taxon>
        <taxon>Halomarina</taxon>
    </lineage>
</organism>
<protein>
    <submittedName>
        <fullName evidence="1">Uncharacterized protein</fullName>
    </submittedName>
</protein>